<evidence type="ECO:0000313" key="2">
    <source>
        <dbReference type="Proteomes" id="UP000248857"/>
    </source>
</evidence>
<evidence type="ECO:0000313" key="1">
    <source>
        <dbReference type="EMBL" id="PZD70664.1"/>
    </source>
</evidence>
<gene>
    <name evidence="1" type="ORF">C1752_10385</name>
</gene>
<proteinExistence type="predicted"/>
<keyword evidence="2" id="KW-1185">Reference proteome</keyword>
<comment type="caution">
    <text evidence="1">The sequence shown here is derived from an EMBL/GenBank/DDBJ whole genome shotgun (WGS) entry which is preliminary data.</text>
</comment>
<reference evidence="1 2" key="1">
    <citation type="journal article" date="2018" name="Sci. Rep.">
        <title>A novel species of the marine cyanobacterium Acaryochloris with a unique pigment content and lifestyle.</title>
        <authorList>
            <person name="Partensky F."/>
            <person name="Six C."/>
            <person name="Ratin M."/>
            <person name="Garczarek L."/>
            <person name="Vaulot D."/>
            <person name="Probert I."/>
            <person name="Calteau A."/>
            <person name="Gourvil P."/>
            <person name="Marie D."/>
            <person name="Grebert T."/>
            <person name="Bouchier C."/>
            <person name="Le Panse S."/>
            <person name="Gachenot M."/>
            <person name="Rodriguez F."/>
            <person name="Garrido J.L."/>
        </authorList>
    </citation>
    <scope>NUCLEOTIDE SEQUENCE [LARGE SCALE GENOMIC DNA]</scope>
    <source>
        <strain evidence="1 2">RCC1774</strain>
    </source>
</reference>
<sequence>MEVKLYPNTMTRKSPKKTANIQQLLKDASKLSDADLRSLISGLEIVLRERDSDSSDTNGAERDEYGRPLNQQGYIELKYIRGCGPYRYLRYWDGRKHRSVYLGKEE</sequence>
<dbReference type="AlphaFoldDB" id="A0A2W1JKB4"/>
<protein>
    <submittedName>
        <fullName evidence="1">Uncharacterized protein</fullName>
    </submittedName>
</protein>
<accession>A0A2W1JKB4</accession>
<name>A0A2W1JKB4_9CYAN</name>
<organism evidence="1 2">
    <name type="scientific">Acaryochloris thomasi RCC1774</name>
    <dbReference type="NCBI Taxonomy" id="1764569"/>
    <lineage>
        <taxon>Bacteria</taxon>
        <taxon>Bacillati</taxon>
        <taxon>Cyanobacteriota</taxon>
        <taxon>Cyanophyceae</taxon>
        <taxon>Acaryochloridales</taxon>
        <taxon>Acaryochloridaceae</taxon>
        <taxon>Acaryochloris</taxon>
        <taxon>Acaryochloris thomasi</taxon>
    </lineage>
</organism>
<dbReference type="EMBL" id="PQWO01000031">
    <property type="protein sequence ID" value="PZD70664.1"/>
    <property type="molecule type" value="Genomic_DNA"/>
</dbReference>
<dbReference type="Proteomes" id="UP000248857">
    <property type="component" value="Unassembled WGS sequence"/>
</dbReference>